<dbReference type="InterPro" id="IPR036520">
    <property type="entry name" value="UPF0759_sf"/>
</dbReference>
<proteinExistence type="predicted"/>
<reference evidence="1 2" key="1">
    <citation type="submission" date="2016-11" db="EMBL/GenBank/DDBJ databases">
        <authorList>
            <person name="Jaros S."/>
            <person name="Januszkiewicz K."/>
            <person name="Wedrychowicz H."/>
        </authorList>
    </citation>
    <scope>NUCLEOTIDE SEQUENCE [LARGE SCALE GENOMIC DNA]</scope>
    <source>
        <strain evidence="1 2">CGMCC 1.12145</strain>
    </source>
</reference>
<dbReference type="Proteomes" id="UP000182248">
    <property type="component" value="Unassembled WGS sequence"/>
</dbReference>
<dbReference type="SUPFAM" id="SSF117396">
    <property type="entry name" value="TM1631-like"/>
    <property type="match status" value="1"/>
</dbReference>
<dbReference type="PANTHER" id="PTHR30348:SF4">
    <property type="entry name" value="DUF72 DOMAIN-CONTAINING PROTEIN"/>
    <property type="match status" value="1"/>
</dbReference>
<name>A0A1K1R757_9FLAO</name>
<dbReference type="InterPro" id="IPR002763">
    <property type="entry name" value="DUF72"/>
</dbReference>
<dbReference type="Pfam" id="PF01904">
    <property type="entry name" value="DUF72"/>
    <property type="match status" value="1"/>
</dbReference>
<organism evidence="1 2">
    <name type="scientific">Sinomicrobium oceani</name>
    <dbReference type="NCBI Taxonomy" id="1150368"/>
    <lineage>
        <taxon>Bacteria</taxon>
        <taxon>Pseudomonadati</taxon>
        <taxon>Bacteroidota</taxon>
        <taxon>Flavobacteriia</taxon>
        <taxon>Flavobacteriales</taxon>
        <taxon>Flavobacteriaceae</taxon>
        <taxon>Sinomicrobium</taxon>
    </lineage>
</organism>
<gene>
    <name evidence="1" type="ORF">SAMN02927921_03239</name>
</gene>
<protein>
    <submittedName>
        <fullName evidence="1">Uncharacterized conserved protein YecE, DUF72 family</fullName>
    </submittedName>
</protein>
<accession>A0A1K1R757</accession>
<dbReference type="AlphaFoldDB" id="A0A1K1R757"/>
<keyword evidence="2" id="KW-1185">Reference proteome</keyword>
<dbReference type="Gene3D" id="3.20.20.410">
    <property type="entry name" value="Protein of unknown function UPF0759"/>
    <property type="match status" value="1"/>
</dbReference>
<dbReference type="OrthoDB" id="9780310at2"/>
<sequence>MKFGKVDHPETVDFSFPEDHPATAGVLAGNNKGKPAKIYVGCAKWNRQDLKNFYPRGTKDELAYYATQFNAIEMNATFYRNFPPSQFDSWYEKVPENFRFFPKVNQMVSHMKRLLDVKGPVDEYLDGVVHLKEKLGTVFLQMHNNFAPKNFDRVVSFVEYWPKEVPLALEFRHTDWFNDTRVSEELYHLLEENAMANIIVDTAGRRDLMHMRLTNNEAFVRYVGANHVSDYDRLDDWVGRLKKWVDEGLEHIHFFVHQNLENASPLLSAYLIGKLNEELGSSLIIPHTLVDAQQKLF</sequence>
<dbReference type="RefSeq" id="WP_072318427.1">
    <property type="nucleotide sequence ID" value="NZ_FPJE01000020.1"/>
</dbReference>
<dbReference type="STRING" id="1150368.SAMN02927921_03239"/>
<evidence type="ECO:0000313" key="1">
    <source>
        <dbReference type="EMBL" id="SFW67928.1"/>
    </source>
</evidence>
<evidence type="ECO:0000313" key="2">
    <source>
        <dbReference type="Proteomes" id="UP000182248"/>
    </source>
</evidence>
<dbReference type="PANTHER" id="PTHR30348">
    <property type="entry name" value="UNCHARACTERIZED PROTEIN YECE"/>
    <property type="match status" value="1"/>
</dbReference>
<dbReference type="EMBL" id="FPJE01000020">
    <property type="protein sequence ID" value="SFW67928.1"/>
    <property type="molecule type" value="Genomic_DNA"/>
</dbReference>